<evidence type="ECO:0000313" key="2">
    <source>
        <dbReference type="Proteomes" id="UP000324800"/>
    </source>
</evidence>
<accession>A0A5J4WTJ3</accession>
<gene>
    <name evidence="1" type="ORF">EZS28_006245</name>
</gene>
<evidence type="ECO:0000313" key="1">
    <source>
        <dbReference type="EMBL" id="KAA6398221.1"/>
    </source>
</evidence>
<proteinExistence type="predicted"/>
<comment type="caution">
    <text evidence="1">The sequence shown here is derived from an EMBL/GenBank/DDBJ whole genome shotgun (WGS) entry which is preliminary data.</text>
</comment>
<name>A0A5J4WTJ3_9EUKA</name>
<dbReference type="AlphaFoldDB" id="A0A5J4WTJ3"/>
<sequence length="116" mass="13597">MEGLMQVYCCGSIVGHYYFLNVCYFLQFEILCFQFAIQNSKVHNLLPASFLIWDREYWIPVLNGRIRGLGYYVVFQFLLDNLGQTRVCLLVPPERDLMFQGFMVVRTVLVCPGKRI</sequence>
<organism evidence="1 2">
    <name type="scientific">Streblomastix strix</name>
    <dbReference type="NCBI Taxonomy" id="222440"/>
    <lineage>
        <taxon>Eukaryota</taxon>
        <taxon>Metamonada</taxon>
        <taxon>Preaxostyla</taxon>
        <taxon>Oxymonadida</taxon>
        <taxon>Streblomastigidae</taxon>
        <taxon>Streblomastix</taxon>
    </lineage>
</organism>
<dbReference type="Proteomes" id="UP000324800">
    <property type="component" value="Unassembled WGS sequence"/>
</dbReference>
<dbReference type="EMBL" id="SNRW01001004">
    <property type="protein sequence ID" value="KAA6398221.1"/>
    <property type="molecule type" value="Genomic_DNA"/>
</dbReference>
<reference evidence="1 2" key="1">
    <citation type="submission" date="2019-03" db="EMBL/GenBank/DDBJ databases">
        <title>Single cell metagenomics reveals metabolic interactions within the superorganism composed of flagellate Streblomastix strix and complex community of Bacteroidetes bacteria on its surface.</title>
        <authorList>
            <person name="Treitli S.C."/>
            <person name="Kolisko M."/>
            <person name="Husnik F."/>
            <person name="Keeling P."/>
            <person name="Hampl V."/>
        </authorList>
    </citation>
    <scope>NUCLEOTIDE SEQUENCE [LARGE SCALE GENOMIC DNA]</scope>
    <source>
        <strain evidence="1">ST1C</strain>
    </source>
</reference>
<protein>
    <submittedName>
        <fullName evidence="1">Uncharacterized protein</fullName>
    </submittedName>
</protein>